<proteinExistence type="predicted"/>
<sequence length="82" mass="9114">MERSADATISHVTTTDELLGSIESLECIMLETWRRRPTSPMHEINRLNSDALSATECRLVEGVVSDWGGGREWASYGEESGE</sequence>
<evidence type="ECO:0000313" key="2">
    <source>
        <dbReference type="Proteomes" id="UP000242791"/>
    </source>
</evidence>
<gene>
    <name evidence="1" type="ORF">ACJ73_01035</name>
</gene>
<reference evidence="1 2" key="1">
    <citation type="submission" date="2015-08" db="EMBL/GenBank/DDBJ databases">
        <title>Emmonsia species relationships and genome sequence.</title>
        <authorList>
            <person name="Cuomo C.A."/>
            <person name="Schwartz I.S."/>
            <person name="Kenyon C."/>
            <person name="De Hoog G.S."/>
            <person name="Govender N.P."/>
            <person name="Botha A."/>
            <person name="Moreno L."/>
            <person name="De Vries M."/>
            <person name="Munoz J.F."/>
            <person name="Stielow J.B."/>
        </authorList>
    </citation>
    <scope>NUCLEOTIDE SEQUENCE [LARGE SCALE GENOMIC DNA]</scope>
    <source>
        <strain evidence="1 2">EI222</strain>
    </source>
</reference>
<accession>A0A1J9QGG9</accession>
<dbReference type="OrthoDB" id="5392779at2759"/>
<comment type="caution">
    <text evidence="1">The sequence shown here is derived from an EMBL/GenBank/DDBJ whole genome shotgun (WGS) entry which is preliminary data.</text>
</comment>
<keyword evidence="2" id="KW-1185">Reference proteome</keyword>
<dbReference type="Proteomes" id="UP000242791">
    <property type="component" value="Unassembled WGS sequence"/>
</dbReference>
<protein>
    <submittedName>
        <fullName evidence="1">Uncharacterized protein</fullName>
    </submittedName>
</protein>
<evidence type="ECO:0000313" key="1">
    <source>
        <dbReference type="EMBL" id="OJD27577.1"/>
    </source>
</evidence>
<dbReference type="VEuPathDB" id="FungiDB:ACJ73_01035"/>
<dbReference type="EMBL" id="LGTZ01000085">
    <property type="protein sequence ID" value="OJD27577.1"/>
    <property type="molecule type" value="Genomic_DNA"/>
</dbReference>
<organism evidence="1 2">
    <name type="scientific">Blastomyces percursus</name>
    <dbReference type="NCBI Taxonomy" id="1658174"/>
    <lineage>
        <taxon>Eukaryota</taxon>
        <taxon>Fungi</taxon>
        <taxon>Dikarya</taxon>
        <taxon>Ascomycota</taxon>
        <taxon>Pezizomycotina</taxon>
        <taxon>Eurotiomycetes</taxon>
        <taxon>Eurotiomycetidae</taxon>
        <taxon>Onygenales</taxon>
        <taxon>Ajellomycetaceae</taxon>
        <taxon>Blastomyces</taxon>
    </lineage>
</organism>
<dbReference type="AlphaFoldDB" id="A0A1J9QGG9"/>
<name>A0A1J9QGG9_9EURO</name>